<dbReference type="AlphaFoldDB" id="A0A238VG37"/>
<name>A0A238VG37_9ACTN</name>
<keyword evidence="2" id="KW-1185">Reference proteome</keyword>
<proteinExistence type="predicted"/>
<sequence>MGVDAGTPPGLFERIRQMVRDEVAKLLRSGLLRSASIGEGGLTLRGGFFRMRNAADTSNAFYIGAVTPAQPDGTPQPGWIVRRADGTNVLLLRDAFPENGPDGVHQALSWLDRTGNTVLADDTDSGQGLARPYVPIVFYRSRNSDWPTVTGGDWQTVYRAKAPKQQPRLLVRAFAGATDGSTSGELRVMINGTQHGSTQAVVGATVGEFIFGPDAVAGSHMSDLSVEIQARVTAGTGGIRVSPSQGEGRQS</sequence>
<dbReference type="RefSeq" id="WP_089335245.1">
    <property type="nucleotide sequence ID" value="NZ_FZNO01000003.1"/>
</dbReference>
<dbReference type="Proteomes" id="UP000198403">
    <property type="component" value="Unassembled WGS sequence"/>
</dbReference>
<organism evidence="1 2">
    <name type="scientific">Blastococcus mobilis</name>
    <dbReference type="NCBI Taxonomy" id="1938746"/>
    <lineage>
        <taxon>Bacteria</taxon>
        <taxon>Bacillati</taxon>
        <taxon>Actinomycetota</taxon>
        <taxon>Actinomycetes</taxon>
        <taxon>Geodermatophilales</taxon>
        <taxon>Geodermatophilaceae</taxon>
        <taxon>Blastococcus</taxon>
    </lineage>
</organism>
<protein>
    <submittedName>
        <fullName evidence="1">Uncharacterized protein</fullName>
    </submittedName>
</protein>
<evidence type="ECO:0000313" key="1">
    <source>
        <dbReference type="EMBL" id="SNR33161.1"/>
    </source>
</evidence>
<dbReference type="EMBL" id="FZNO01000003">
    <property type="protein sequence ID" value="SNR33161.1"/>
    <property type="molecule type" value="Genomic_DNA"/>
</dbReference>
<dbReference type="OrthoDB" id="3672045at2"/>
<gene>
    <name evidence="1" type="ORF">SAMN06272737_10398</name>
</gene>
<evidence type="ECO:0000313" key="2">
    <source>
        <dbReference type="Proteomes" id="UP000198403"/>
    </source>
</evidence>
<accession>A0A238VG37</accession>
<reference evidence="1 2" key="1">
    <citation type="submission" date="2017-06" db="EMBL/GenBank/DDBJ databases">
        <authorList>
            <person name="Kim H.J."/>
            <person name="Triplett B.A."/>
        </authorList>
    </citation>
    <scope>NUCLEOTIDE SEQUENCE [LARGE SCALE GENOMIC DNA]</scope>
    <source>
        <strain evidence="1 2">DSM 44272</strain>
    </source>
</reference>